<dbReference type="Proteomes" id="UP000635885">
    <property type="component" value="Unassembled WGS sequence"/>
</dbReference>
<accession>A0ABQ1M034</accession>
<gene>
    <name evidence="1" type="ORF">GCM10010993_07970</name>
</gene>
<organism evidence="1 2">
    <name type="scientific">Belliella aquatica</name>
    <dbReference type="NCBI Taxonomy" id="1323734"/>
    <lineage>
        <taxon>Bacteria</taxon>
        <taxon>Pseudomonadati</taxon>
        <taxon>Bacteroidota</taxon>
        <taxon>Cytophagia</taxon>
        <taxon>Cytophagales</taxon>
        <taxon>Cyclobacteriaceae</taxon>
        <taxon>Belliella</taxon>
    </lineage>
</organism>
<evidence type="ECO:0000313" key="1">
    <source>
        <dbReference type="EMBL" id="GGC31431.1"/>
    </source>
</evidence>
<reference evidence="2" key="1">
    <citation type="journal article" date="2019" name="Int. J. Syst. Evol. Microbiol.">
        <title>The Global Catalogue of Microorganisms (GCM) 10K type strain sequencing project: providing services to taxonomists for standard genome sequencing and annotation.</title>
        <authorList>
            <consortium name="The Broad Institute Genomics Platform"/>
            <consortium name="The Broad Institute Genome Sequencing Center for Infectious Disease"/>
            <person name="Wu L."/>
            <person name="Ma J."/>
        </authorList>
    </citation>
    <scope>NUCLEOTIDE SEQUENCE [LARGE SCALE GENOMIC DNA]</scope>
    <source>
        <strain evidence="2">CGMCC 1.12479</strain>
    </source>
</reference>
<comment type="caution">
    <text evidence="1">The sequence shown here is derived from an EMBL/GenBank/DDBJ whole genome shotgun (WGS) entry which is preliminary data.</text>
</comment>
<dbReference type="RefSeq" id="WP_188439942.1">
    <property type="nucleotide sequence ID" value="NZ_BMFD01000002.1"/>
</dbReference>
<keyword evidence="2" id="KW-1185">Reference proteome</keyword>
<name>A0ABQ1M034_9BACT</name>
<evidence type="ECO:0000313" key="2">
    <source>
        <dbReference type="Proteomes" id="UP000635885"/>
    </source>
</evidence>
<protein>
    <submittedName>
        <fullName evidence="1">Uncharacterized protein</fullName>
    </submittedName>
</protein>
<sequence>MNCWVNMSVMPMALESGDFTFIPAVNCWVNMLDMPSFGRQAYGIGGKSEDLEGQFETAMW</sequence>
<proteinExistence type="predicted"/>
<dbReference type="EMBL" id="BMFD01000002">
    <property type="protein sequence ID" value="GGC31431.1"/>
    <property type="molecule type" value="Genomic_DNA"/>
</dbReference>